<dbReference type="PANTHER" id="PTHR43141">
    <property type="entry name" value="CYTOCHROME BD2 SUBUNIT II"/>
    <property type="match status" value="1"/>
</dbReference>
<feature type="transmembrane region" description="Helical" evidence="7">
    <location>
        <begin position="204"/>
        <end position="227"/>
    </location>
</feature>
<evidence type="ECO:0000256" key="5">
    <source>
        <dbReference type="ARBA" id="ARBA00022989"/>
    </source>
</evidence>
<protein>
    <submittedName>
        <fullName evidence="8">Cytochrome d ubiquinol oxidase subunit II</fullName>
    </submittedName>
</protein>
<dbReference type="Pfam" id="PF02322">
    <property type="entry name" value="Cyt_bd_oxida_II"/>
    <property type="match status" value="1"/>
</dbReference>
<feature type="transmembrane region" description="Helical" evidence="7">
    <location>
        <begin position="120"/>
        <end position="142"/>
    </location>
</feature>
<dbReference type="NCBIfam" id="TIGR00203">
    <property type="entry name" value="cydB"/>
    <property type="match status" value="1"/>
</dbReference>
<keyword evidence="9" id="KW-1185">Reference proteome</keyword>
<dbReference type="PANTHER" id="PTHR43141:SF4">
    <property type="entry name" value="CYTOCHROME BD2 SUBUNIT II"/>
    <property type="match status" value="1"/>
</dbReference>
<keyword evidence="4 7" id="KW-0812">Transmembrane</keyword>
<gene>
    <name evidence="8" type="primary">cydB</name>
    <name evidence="8" type="ORF">WOB96_03390</name>
</gene>
<evidence type="ECO:0000256" key="6">
    <source>
        <dbReference type="ARBA" id="ARBA00023136"/>
    </source>
</evidence>
<accession>A0ABU9D5W2</accession>
<keyword evidence="3" id="KW-1003">Cell membrane</keyword>
<evidence type="ECO:0000256" key="4">
    <source>
        <dbReference type="ARBA" id="ARBA00022692"/>
    </source>
</evidence>
<evidence type="ECO:0000256" key="3">
    <source>
        <dbReference type="ARBA" id="ARBA00022475"/>
    </source>
</evidence>
<dbReference type="InterPro" id="IPR003317">
    <property type="entry name" value="Cyt-d_oxidase_su2"/>
</dbReference>
<evidence type="ECO:0000256" key="1">
    <source>
        <dbReference type="ARBA" id="ARBA00004651"/>
    </source>
</evidence>
<reference evidence="8 9" key="1">
    <citation type="submission" date="2024-04" db="EMBL/GenBank/DDBJ databases">
        <authorList>
            <person name="Abashina T."/>
            <person name="Shaikin A."/>
        </authorList>
    </citation>
    <scope>NUCLEOTIDE SEQUENCE [LARGE SCALE GENOMIC DNA]</scope>
    <source>
        <strain evidence="8 9">AAFK</strain>
    </source>
</reference>
<dbReference type="EMBL" id="JBBPCO010000002">
    <property type="protein sequence ID" value="MEK8088799.1"/>
    <property type="molecule type" value="Genomic_DNA"/>
</dbReference>
<comment type="caution">
    <text evidence="8">The sequence shown here is derived from an EMBL/GenBank/DDBJ whole genome shotgun (WGS) entry which is preliminary data.</text>
</comment>
<feature type="transmembrane region" description="Helical" evidence="7">
    <location>
        <begin position="233"/>
        <end position="251"/>
    </location>
</feature>
<proteinExistence type="inferred from homology"/>
<keyword evidence="6 7" id="KW-0472">Membrane</keyword>
<name>A0ABU9D5W2_9PROT</name>
<feature type="transmembrane region" description="Helical" evidence="7">
    <location>
        <begin position="12"/>
        <end position="41"/>
    </location>
</feature>
<sequence>MDNTQLIGQVAVIWFLLLGFFLVAYVVLDGFDLGVGILSLLPSEKTRVGIMMQSLGTVWDANESWLVVVGGILFGAFPLAYGMMLPAVYVPAFLLLFGFALRGVAFEYREHAENKRMWEWAFGIGSLLAAAAQGLILGEIIAGFNIDPGESQASLLAWLDPFTLIVSVGVITGYALLGAGYLIMKTEGEPQAAFYRLAYKIMPYPMLVAAAVTIYTPLVHTYVMARWFTLPNLFLYAILPLIAIYAYYRLWRSLEQQSETGPFFWTLIVFLSSFAGLAATLFPYLIPTRLRIYEALAPLNTVVLMLAVVIFFVPIMIIYNWYMYRVFRGKAEDLPAYADDE</sequence>
<evidence type="ECO:0000313" key="8">
    <source>
        <dbReference type="EMBL" id="MEK8088799.1"/>
    </source>
</evidence>
<feature type="transmembrane region" description="Helical" evidence="7">
    <location>
        <begin position="62"/>
        <end position="81"/>
    </location>
</feature>
<evidence type="ECO:0000256" key="2">
    <source>
        <dbReference type="ARBA" id="ARBA00007543"/>
    </source>
</evidence>
<dbReference type="Proteomes" id="UP001446205">
    <property type="component" value="Unassembled WGS sequence"/>
</dbReference>
<feature type="transmembrane region" description="Helical" evidence="7">
    <location>
        <begin position="162"/>
        <end position="183"/>
    </location>
</feature>
<keyword evidence="5 7" id="KW-1133">Transmembrane helix</keyword>
<organism evidence="8 9">
    <name type="scientific">Thermithiobacillus plumbiphilus</name>
    <dbReference type="NCBI Taxonomy" id="1729899"/>
    <lineage>
        <taxon>Bacteria</taxon>
        <taxon>Pseudomonadati</taxon>
        <taxon>Pseudomonadota</taxon>
        <taxon>Acidithiobacillia</taxon>
        <taxon>Acidithiobacillales</taxon>
        <taxon>Thermithiobacillaceae</taxon>
        <taxon>Thermithiobacillus</taxon>
    </lineage>
</organism>
<evidence type="ECO:0000313" key="9">
    <source>
        <dbReference type="Proteomes" id="UP001446205"/>
    </source>
</evidence>
<feature type="transmembrane region" description="Helical" evidence="7">
    <location>
        <begin position="263"/>
        <end position="286"/>
    </location>
</feature>
<evidence type="ECO:0000256" key="7">
    <source>
        <dbReference type="SAM" id="Phobius"/>
    </source>
</evidence>
<comment type="subcellular location">
    <subcellularLocation>
        <location evidence="1">Cell membrane</location>
        <topology evidence="1">Multi-pass membrane protein</topology>
    </subcellularLocation>
</comment>
<dbReference type="RefSeq" id="WP_341369864.1">
    <property type="nucleotide sequence ID" value="NZ_JBBPCO010000002.1"/>
</dbReference>
<feature type="transmembrane region" description="Helical" evidence="7">
    <location>
        <begin position="298"/>
        <end position="322"/>
    </location>
</feature>
<comment type="similarity">
    <text evidence="2">Belongs to the cytochrome ubiquinol oxidase subunit 2 family.</text>
</comment>